<reference evidence="2 3" key="1">
    <citation type="submission" date="2016-05" db="EMBL/GenBank/DDBJ databases">
        <title>Genome sequence of Pseudomonas stutzeri 273 and identification of the exopolysaccharide biosynthesis locus.</title>
        <authorList>
            <person name="Wu S."/>
            <person name="Sun C."/>
        </authorList>
    </citation>
    <scope>NUCLEOTIDE SEQUENCE [LARGE SCALE GENOMIC DNA]</scope>
    <source>
        <strain evidence="2 3">273</strain>
    </source>
</reference>
<dbReference type="PANTHER" id="PTHR37844:SF2">
    <property type="entry name" value="SER_THR PROTEIN PHOSPHATASE SUPERFAMILY (AFU_ORTHOLOGUE AFUA_1G14840)"/>
    <property type="match status" value="1"/>
</dbReference>
<dbReference type="GO" id="GO:0016787">
    <property type="term" value="F:hydrolase activity"/>
    <property type="evidence" value="ECO:0007669"/>
    <property type="project" value="InterPro"/>
</dbReference>
<evidence type="ECO:0000313" key="3">
    <source>
        <dbReference type="Proteomes" id="UP000077787"/>
    </source>
</evidence>
<dbReference type="SUPFAM" id="SSF56300">
    <property type="entry name" value="Metallo-dependent phosphatases"/>
    <property type="match status" value="1"/>
</dbReference>
<evidence type="ECO:0000259" key="1">
    <source>
        <dbReference type="Pfam" id="PF00149"/>
    </source>
</evidence>
<dbReference type="PANTHER" id="PTHR37844">
    <property type="entry name" value="SER/THR PROTEIN PHOSPHATASE SUPERFAMILY (AFU_ORTHOLOGUE AFUA_1G14840)"/>
    <property type="match status" value="1"/>
</dbReference>
<dbReference type="EMBL" id="CP015641">
    <property type="protein sequence ID" value="ANF27934.1"/>
    <property type="molecule type" value="Genomic_DNA"/>
</dbReference>
<name>A0A172WWP0_STUST</name>
<evidence type="ECO:0000313" key="2">
    <source>
        <dbReference type="EMBL" id="ANF27934.1"/>
    </source>
</evidence>
<feature type="domain" description="Calcineurin-like phosphoesterase" evidence="1">
    <location>
        <begin position="1"/>
        <end position="212"/>
    </location>
</feature>
<dbReference type="AlphaFoldDB" id="A0A172WWP0"/>
<organism evidence="2 3">
    <name type="scientific">Stutzerimonas stutzeri</name>
    <name type="common">Pseudomonas stutzeri</name>
    <dbReference type="NCBI Taxonomy" id="316"/>
    <lineage>
        <taxon>Bacteria</taxon>
        <taxon>Pseudomonadati</taxon>
        <taxon>Pseudomonadota</taxon>
        <taxon>Gammaproteobacteria</taxon>
        <taxon>Pseudomonadales</taxon>
        <taxon>Pseudomonadaceae</taxon>
        <taxon>Stutzerimonas</taxon>
    </lineage>
</organism>
<dbReference type="Pfam" id="PF00149">
    <property type="entry name" value="Metallophos"/>
    <property type="match status" value="1"/>
</dbReference>
<gene>
    <name evidence="2" type="ORF">PS273GM_07575</name>
</gene>
<dbReference type="Proteomes" id="UP000077787">
    <property type="component" value="Chromosome"/>
</dbReference>
<dbReference type="InterPro" id="IPR004843">
    <property type="entry name" value="Calcineurin-like_PHP"/>
</dbReference>
<proteinExistence type="predicted"/>
<dbReference type="RefSeq" id="WP_064482716.1">
    <property type="nucleotide sequence ID" value="NZ_CP015641.1"/>
</dbReference>
<dbReference type="InterPro" id="IPR029052">
    <property type="entry name" value="Metallo-depent_PP-like"/>
</dbReference>
<dbReference type="OrthoDB" id="356681at2"/>
<dbReference type="Gene3D" id="3.60.21.10">
    <property type="match status" value="1"/>
</dbReference>
<sequence length="245" mass="27468">MRIHLLSDLHNEFSLFSPQVRDADVVVLAGDIDVKTRGVAWAKQAFFGPVLYVPGNHEYYGGHLSRTLEKMRAEQDERVRVLDRDEVVIAGVRFLGATMWTDFSATGNPPIASLNAQNAMNDFRQIRTENYRRIRPADLIEQSVKTRDWLRAKLAEPFDGRTVVITHHAPTLRSLQDNPHAGGHLDAAYANRWEDLMGGVRVALWVHGHSHMAVDYDVAGTRVVCNPRGYPGEDTGFNASLVLTL</sequence>
<protein>
    <submittedName>
        <fullName evidence="2">Serine/threonine protein phosphatase</fullName>
    </submittedName>
</protein>
<accession>A0A172WWP0</accession>